<dbReference type="OrthoDB" id="9801785at2"/>
<comment type="catalytic activity">
    <reaction evidence="4">
        <text>ADP-D-glycero-beta-D-manno-heptose = ADP-L-glycero-beta-D-manno-heptose</text>
        <dbReference type="Rhea" id="RHEA:17577"/>
        <dbReference type="ChEBI" id="CHEBI:59967"/>
        <dbReference type="ChEBI" id="CHEBI:61506"/>
        <dbReference type="EC" id="5.1.3.20"/>
    </reaction>
</comment>
<keyword evidence="7" id="KW-1185">Reference proteome</keyword>
<feature type="binding site" evidence="4">
    <location>
        <position position="178"/>
    </location>
    <ligand>
        <name>substrate</name>
    </ligand>
</feature>
<reference evidence="6 7" key="1">
    <citation type="submission" date="2016-10" db="EMBL/GenBank/DDBJ databases">
        <authorList>
            <person name="de Groot N.N."/>
        </authorList>
    </citation>
    <scope>NUCLEOTIDE SEQUENCE [LARGE SCALE GENOMIC DNA]</scope>
    <source>
        <strain evidence="6 7">ATCC 35022</strain>
    </source>
</reference>
<comment type="pathway">
    <text evidence="4">Nucleotide-sugar biosynthesis; ADP-L-glycero-beta-D-manno-heptose biosynthesis; ADP-L-glycero-beta-D-manno-heptose from D-glycero-beta-D-manno-heptose 7-phosphate: step 4/4.</text>
</comment>
<comment type="domain">
    <text evidence="4">Contains a large N-terminal NADP-binding domain, and a smaller C-terminal substrate-binding domain.</text>
</comment>
<feature type="domain" description="NAD-dependent epimerase/dehydratase" evidence="5">
    <location>
        <begin position="3"/>
        <end position="240"/>
    </location>
</feature>
<dbReference type="UniPathway" id="UPA00356">
    <property type="reaction ID" value="UER00440"/>
</dbReference>
<dbReference type="PANTHER" id="PTHR43103:SF3">
    <property type="entry name" value="ADP-L-GLYCERO-D-MANNO-HEPTOSE-6-EPIMERASE"/>
    <property type="match status" value="1"/>
</dbReference>
<dbReference type="EMBL" id="FMXQ01000004">
    <property type="protein sequence ID" value="SDB30500.1"/>
    <property type="molecule type" value="Genomic_DNA"/>
</dbReference>
<sequence length="314" mass="34811">MFIVTGGAGFIGSNLVHALNGLGHDNIIVVDDLSDGHRFRNLATARIADYIDHADFRERIGENADFGPVRAVFHQGACSDTTEWDGRYMLDTNFTFSKEVFAWCQSRGVPLIYASSAAVYGGSSDFTETNDGLRPLNVYGWSKLLFDQWVARQDDLTARVVGLRYFNVYGPHEAHKGRMASVIQHFSRQANEDGVIKVFGASHGFNDGEHRRDFVFVGDAVQVNLWAWESRTANGVYNVGTGQSRTFNDVAGAVIDFHGKGKIDYIPFPDDLRDAYQPVTEADIERLRRDGYAETFTPIEEGVAETLGANLPDA</sequence>
<feature type="binding site" evidence="4">
    <location>
        <position position="38"/>
    </location>
    <ligand>
        <name>NADP(+)</name>
        <dbReference type="ChEBI" id="CHEBI:58349"/>
    </ligand>
</feature>
<feature type="binding site" evidence="4">
    <location>
        <position position="212"/>
    </location>
    <ligand>
        <name>substrate</name>
    </ligand>
</feature>
<comment type="caution">
    <text evidence="4">Lacks conserved residue(s) required for the propagation of feature annotation.</text>
</comment>
<feature type="binding site" evidence="4">
    <location>
        <position position="167"/>
    </location>
    <ligand>
        <name>substrate</name>
    </ligand>
</feature>
<feature type="binding site" evidence="4">
    <location>
        <position position="276"/>
    </location>
    <ligand>
        <name>substrate</name>
    </ligand>
</feature>
<name>A0A1G6CC97_9HYPH</name>
<dbReference type="HAMAP" id="MF_01601">
    <property type="entry name" value="Heptose_epimerase"/>
    <property type="match status" value="1"/>
</dbReference>
<dbReference type="CDD" id="cd05248">
    <property type="entry name" value="ADP_GME_SDR_e"/>
    <property type="match status" value="1"/>
</dbReference>
<dbReference type="Gene3D" id="3.90.25.10">
    <property type="entry name" value="UDP-galactose 4-epimerase, domain 1"/>
    <property type="match status" value="1"/>
</dbReference>
<dbReference type="Proteomes" id="UP000199071">
    <property type="component" value="Unassembled WGS sequence"/>
</dbReference>
<feature type="binding site" evidence="4">
    <location>
        <begin position="10"/>
        <end position="11"/>
    </location>
    <ligand>
        <name>NADP(+)</name>
        <dbReference type="ChEBI" id="CHEBI:58349"/>
    </ligand>
</feature>
<comment type="similarity">
    <text evidence="4">Belongs to the NAD(P)-dependent epimerase/dehydratase family. HldD subfamily.</text>
</comment>
<feature type="active site" description="Proton acceptor" evidence="4">
    <location>
        <position position="176"/>
    </location>
</feature>
<gene>
    <name evidence="4" type="primary">hldD</name>
    <name evidence="6" type="ORF">SAMN02982931_02314</name>
</gene>
<dbReference type="PANTHER" id="PTHR43103">
    <property type="entry name" value="NUCLEOSIDE-DIPHOSPHATE-SUGAR EPIMERASE"/>
    <property type="match status" value="1"/>
</dbReference>
<accession>A0A1G6CC97</accession>
<dbReference type="Pfam" id="PF01370">
    <property type="entry name" value="Epimerase"/>
    <property type="match status" value="1"/>
</dbReference>
<protein>
    <recommendedName>
        <fullName evidence="4">ADP-L-glycero-D-manno-heptose-6-epimerase</fullName>
        <ecNumber evidence="4">5.1.3.20</ecNumber>
    </recommendedName>
    <alternativeName>
        <fullName evidence="4">ADP-L-glycero-beta-D-manno-heptose-6-epimerase</fullName>
        <shortName evidence="4">ADP-glyceromanno-heptose 6-epimerase</shortName>
        <shortName evidence="4">ADP-hep 6-epimerase</shortName>
        <shortName evidence="4">AGME</shortName>
    </alternativeName>
</protein>
<feature type="binding site" evidence="4">
    <location>
        <position position="176"/>
    </location>
    <ligand>
        <name>NADP(+)</name>
        <dbReference type="ChEBI" id="CHEBI:58349"/>
    </ligand>
</feature>
<evidence type="ECO:0000313" key="7">
    <source>
        <dbReference type="Proteomes" id="UP000199071"/>
    </source>
</evidence>
<evidence type="ECO:0000256" key="2">
    <source>
        <dbReference type="ARBA" id="ARBA00023235"/>
    </source>
</evidence>
<comment type="function">
    <text evidence="4">Catalyzes the interconversion between ADP-D-glycero-beta-D-manno-heptose and ADP-L-glycero-beta-D-manno-heptose via an epimerization at carbon 6 of the heptose.</text>
</comment>
<keyword evidence="2 4" id="KW-0413">Isomerase</keyword>
<feature type="binding site" evidence="4">
    <location>
        <position position="143"/>
    </location>
    <ligand>
        <name>NADP(+)</name>
        <dbReference type="ChEBI" id="CHEBI:58349"/>
    </ligand>
</feature>
<dbReference type="AlphaFoldDB" id="A0A1G6CC97"/>
<dbReference type="Gene3D" id="3.40.50.720">
    <property type="entry name" value="NAD(P)-binding Rossmann-like Domain"/>
    <property type="match status" value="1"/>
</dbReference>
<evidence type="ECO:0000256" key="3">
    <source>
        <dbReference type="ARBA" id="ARBA00023277"/>
    </source>
</evidence>
<evidence type="ECO:0000313" key="6">
    <source>
        <dbReference type="EMBL" id="SDB30500.1"/>
    </source>
</evidence>
<keyword evidence="3 4" id="KW-0119">Carbohydrate metabolism</keyword>
<dbReference type="STRING" id="665467.SAMN02982931_02314"/>
<feature type="binding site" evidence="4">
    <location>
        <begin position="199"/>
        <end position="202"/>
    </location>
    <ligand>
        <name>substrate</name>
    </ligand>
</feature>
<feature type="active site" description="Proton acceptor" evidence="4">
    <location>
        <position position="139"/>
    </location>
</feature>
<keyword evidence="1 4" id="KW-0521">NADP</keyword>
<dbReference type="GO" id="GO:0097171">
    <property type="term" value="P:ADP-L-glycero-beta-D-manno-heptose biosynthetic process"/>
    <property type="evidence" value="ECO:0007669"/>
    <property type="project" value="UniProtKB-UniPathway"/>
</dbReference>
<dbReference type="RefSeq" id="WP_090876581.1">
    <property type="nucleotide sequence ID" value="NZ_FMXQ01000004.1"/>
</dbReference>
<dbReference type="GO" id="GO:0050661">
    <property type="term" value="F:NADP binding"/>
    <property type="evidence" value="ECO:0007669"/>
    <property type="project" value="InterPro"/>
</dbReference>
<evidence type="ECO:0000256" key="4">
    <source>
        <dbReference type="HAMAP-Rule" id="MF_01601"/>
    </source>
</evidence>
<comment type="cofactor">
    <cofactor evidence="4">
        <name>NADP(+)</name>
        <dbReference type="ChEBI" id="CHEBI:58349"/>
    </cofactor>
    <text evidence="4">Binds 1 NADP(+) per subunit.</text>
</comment>
<evidence type="ECO:0000259" key="5">
    <source>
        <dbReference type="Pfam" id="PF01370"/>
    </source>
</evidence>
<comment type="subunit">
    <text evidence="4">Homopentamer.</text>
</comment>
<feature type="binding site" evidence="4">
    <location>
        <begin position="31"/>
        <end position="32"/>
    </location>
    <ligand>
        <name>NADP(+)</name>
        <dbReference type="ChEBI" id="CHEBI:58349"/>
    </ligand>
</feature>
<feature type="binding site" evidence="4">
    <location>
        <position position="168"/>
    </location>
    <ligand>
        <name>NADP(+)</name>
        <dbReference type="ChEBI" id="CHEBI:58349"/>
    </ligand>
</feature>
<proteinExistence type="inferred from homology"/>
<dbReference type="GO" id="GO:0008712">
    <property type="term" value="F:ADP-glyceromanno-heptose 6-epimerase activity"/>
    <property type="evidence" value="ECO:0007669"/>
    <property type="project" value="UniProtKB-UniRule"/>
</dbReference>
<feature type="binding site" evidence="4">
    <location>
        <position position="185"/>
    </location>
    <ligand>
        <name>substrate</name>
    </ligand>
</feature>
<dbReference type="EC" id="5.1.3.20" evidence="4"/>
<dbReference type="InterPro" id="IPR011912">
    <property type="entry name" value="Heptose_epim"/>
</dbReference>
<organism evidence="6 7">
    <name type="scientific">Bauldia litoralis</name>
    <dbReference type="NCBI Taxonomy" id="665467"/>
    <lineage>
        <taxon>Bacteria</taxon>
        <taxon>Pseudomonadati</taxon>
        <taxon>Pseudomonadota</taxon>
        <taxon>Alphaproteobacteria</taxon>
        <taxon>Hyphomicrobiales</taxon>
        <taxon>Kaistiaceae</taxon>
        <taxon>Bauldia</taxon>
    </lineage>
</organism>
<dbReference type="InterPro" id="IPR036291">
    <property type="entry name" value="NAD(P)-bd_dom_sf"/>
</dbReference>
<dbReference type="InterPro" id="IPR001509">
    <property type="entry name" value="Epimerase_deHydtase"/>
</dbReference>
<feature type="binding site" evidence="4">
    <location>
        <begin position="75"/>
        <end position="79"/>
    </location>
    <ligand>
        <name>NADP(+)</name>
        <dbReference type="ChEBI" id="CHEBI:58349"/>
    </ligand>
</feature>
<evidence type="ECO:0000256" key="1">
    <source>
        <dbReference type="ARBA" id="ARBA00022857"/>
    </source>
</evidence>
<dbReference type="NCBIfam" id="TIGR02197">
    <property type="entry name" value="heptose_epim"/>
    <property type="match status" value="1"/>
</dbReference>
<dbReference type="SUPFAM" id="SSF51735">
    <property type="entry name" value="NAD(P)-binding Rossmann-fold domains"/>
    <property type="match status" value="1"/>
</dbReference>
<dbReference type="GO" id="GO:0005975">
    <property type="term" value="P:carbohydrate metabolic process"/>
    <property type="evidence" value="ECO:0007669"/>
    <property type="project" value="UniProtKB-UniRule"/>
</dbReference>